<feature type="binding site" evidence="1">
    <location>
        <position position="79"/>
    </location>
    <ligand>
        <name>Mg(2+)</name>
        <dbReference type="ChEBI" id="CHEBI:18420"/>
        <label>1</label>
        <note>catalytic</note>
    </ligand>
</feature>
<dbReference type="GO" id="GO:0007165">
    <property type="term" value="P:signal transduction"/>
    <property type="evidence" value="ECO:0007669"/>
    <property type="project" value="TreeGrafter"/>
</dbReference>
<dbReference type="RefSeq" id="WP_191616868.1">
    <property type="nucleotide sequence ID" value="NZ_JACYFG010000013.1"/>
</dbReference>
<comment type="cofactor">
    <cofactor evidence="1">
        <name>Mg(2+)</name>
        <dbReference type="ChEBI" id="CHEBI:18420"/>
    </cofactor>
</comment>
<dbReference type="InterPro" id="IPR000760">
    <property type="entry name" value="Inositol_monophosphatase-like"/>
</dbReference>
<feature type="binding site" evidence="1">
    <location>
        <position position="100"/>
    </location>
    <ligand>
        <name>Mg(2+)</name>
        <dbReference type="ChEBI" id="CHEBI:18420"/>
        <label>1</label>
        <note>catalytic</note>
    </ligand>
</feature>
<keyword evidence="1" id="KW-0479">Metal-binding</keyword>
<dbReference type="SUPFAM" id="SSF56655">
    <property type="entry name" value="Carbohydrate phosphatase"/>
    <property type="match status" value="1"/>
</dbReference>
<organism evidence="2 3">
    <name type="scientific">Pelagicoccus enzymogenes</name>
    <dbReference type="NCBI Taxonomy" id="2773457"/>
    <lineage>
        <taxon>Bacteria</taxon>
        <taxon>Pseudomonadati</taxon>
        <taxon>Verrucomicrobiota</taxon>
        <taxon>Opitutia</taxon>
        <taxon>Puniceicoccales</taxon>
        <taxon>Pelagicoccaceae</taxon>
        <taxon>Pelagicoccus</taxon>
    </lineage>
</organism>
<reference evidence="2" key="1">
    <citation type="submission" date="2020-09" db="EMBL/GenBank/DDBJ databases">
        <title>Pelagicoccus enzymogenes sp. nov. with an EPS production, isolated from marine sediment.</title>
        <authorList>
            <person name="Feng X."/>
        </authorList>
    </citation>
    <scope>NUCLEOTIDE SEQUENCE</scope>
    <source>
        <strain evidence="2">NFK12</strain>
    </source>
</reference>
<dbReference type="PANTHER" id="PTHR20854:SF4">
    <property type="entry name" value="INOSITOL-1-MONOPHOSPHATASE-RELATED"/>
    <property type="match status" value="1"/>
</dbReference>
<dbReference type="GO" id="GO:0006020">
    <property type="term" value="P:inositol metabolic process"/>
    <property type="evidence" value="ECO:0007669"/>
    <property type="project" value="TreeGrafter"/>
</dbReference>
<dbReference type="Proteomes" id="UP000622317">
    <property type="component" value="Unassembled WGS sequence"/>
</dbReference>
<evidence type="ECO:0000313" key="3">
    <source>
        <dbReference type="Proteomes" id="UP000622317"/>
    </source>
</evidence>
<gene>
    <name evidence="2" type="ORF">IEN85_09570</name>
</gene>
<protein>
    <submittedName>
        <fullName evidence="2">Inositol monophosphatase</fullName>
    </submittedName>
</protein>
<name>A0A927F7F1_9BACT</name>
<dbReference type="GO" id="GO:0008934">
    <property type="term" value="F:inositol monophosphate 1-phosphatase activity"/>
    <property type="evidence" value="ECO:0007669"/>
    <property type="project" value="TreeGrafter"/>
</dbReference>
<keyword evidence="3" id="KW-1185">Reference proteome</keyword>
<dbReference type="PRINTS" id="PR00377">
    <property type="entry name" value="IMPHPHTASES"/>
</dbReference>
<dbReference type="AlphaFoldDB" id="A0A927F7F1"/>
<dbReference type="Gene3D" id="3.30.540.10">
    <property type="entry name" value="Fructose-1,6-Bisphosphatase, subunit A, domain 1"/>
    <property type="match status" value="1"/>
</dbReference>
<dbReference type="Gene3D" id="3.40.190.80">
    <property type="match status" value="1"/>
</dbReference>
<accession>A0A927F7F1</accession>
<comment type="caution">
    <text evidence="2">The sequence shown here is derived from an EMBL/GenBank/DDBJ whole genome shotgun (WGS) entry which is preliminary data.</text>
</comment>
<evidence type="ECO:0000256" key="1">
    <source>
        <dbReference type="PIRSR" id="PIRSR600760-2"/>
    </source>
</evidence>
<feature type="binding site" evidence="1">
    <location>
        <position position="99"/>
    </location>
    <ligand>
        <name>Mg(2+)</name>
        <dbReference type="ChEBI" id="CHEBI:18420"/>
        <label>1</label>
        <note>catalytic</note>
    </ligand>
</feature>
<feature type="binding site" evidence="1">
    <location>
        <position position="97"/>
    </location>
    <ligand>
        <name>Mg(2+)</name>
        <dbReference type="ChEBI" id="CHEBI:18420"/>
        <label>1</label>
        <note>catalytic</note>
    </ligand>
</feature>
<dbReference type="EMBL" id="JACYFG010000013">
    <property type="protein sequence ID" value="MBD5779739.1"/>
    <property type="molecule type" value="Genomic_DNA"/>
</dbReference>
<evidence type="ECO:0000313" key="2">
    <source>
        <dbReference type="EMBL" id="MBD5779739.1"/>
    </source>
</evidence>
<sequence>MIESKAELKRLAEVAVYAAREAGKIVQSRSDTCFEVERKVAGDSLASQVVTEVDRMAEERILQCLEKGCTDFDLGVLTEEREDDGSRFEKSAFWCIDPLDGTLPFVEGRAGYAVSIALVSREGTPLIGVVYDPRSEVMYEAVLGCGALRDGEEMRIESETAQLSVFSDRSSREDSKHKAVIDSLAQEFGGSGVSQIYGYGAALNACSVSGSPCSCYFKLPKEKRGGGSVWDFAATACIVTEAGGIVSDLAGEPLLLNPRGALFMNRRGVLYASSRELAQRIRSAHGQKT</sequence>
<feature type="binding site" evidence="1">
    <location>
        <position position="231"/>
    </location>
    <ligand>
        <name>Mg(2+)</name>
        <dbReference type="ChEBI" id="CHEBI:18420"/>
        <label>1</label>
        <note>catalytic</note>
    </ligand>
</feature>
<dbReference type="PANTHER" id="PTHR20854">
    <property type="entry name" value="INOSITOL MONOPHOSPHATASE"/>
    <property type="match status" value="1"/>
</dbReference>
<keyword evidence="1" id="KW-0460">Magnesium</keyword>
<dbReference type="Pfam" id="PF00459">
    <property type="entry name" value="Inositol_P"/>
    <property type="match status" value="1"/>
</dbReference>
<dbReference type="GO" id="GO:0046872">
    <property type="term" value="F:metal ion binding"/>
    <property type="evidence" value="ECO:0007669"/>
    <property type="project" value="UniProtKB-KW"/>
</dbReference>
<proteinExistence type="predicted"/>